<dbReference type="InterPro" id="IPR012902">
    <property type="entry name" value="N_methyl_site"/>
</dbReference>
<keyword evidence="4" id="KW-0488">Methylation</keyword>
<evidence type="ECO:0000256" key="9">
    <source>
        <dbReference type="ARBA" id="ARBA00025772"/>
    </source>
</evidence>
<evidence type="ECO:0000256" key="7">
    <source>
        <dbReference type="ARBA" id="ARBA00022989"/>
    </source>
</evidence>
<keyword evidence="13" id="KW-1185">Reference proteome</keyword>
<evidence type="ECO:0000256" key="6">
    <source>
        <dbReference type="ARBA" id="ARBA00022692"/>
    </source>
</evidence>
<evidence type="ECO:0000313" key="12">
    <source>
        <dbReference type="EMBL" id="MCK7593224.1"/>
    </source>
</evidence>
<keyword evidence="3" id="KW-1003">Cell membrane</keyword>
<keyword evidence="7" id="KW-1133">Transmembrane helix</keyword>
<evidence type="ECO:0000313" key="13">
    <source>
        <dbReference type="Proteomes" id="UP001431449"/>
    </source>
</evidence>
<organism evidence="12 13">
    <name type="scientific">Pseudomarimonas salicorniae</name>
    <dbReference type="NCBI Taxonomy" id="2933270"/>
    <lineage>
        <taxon>Bacteria</taxon>
        <taxon>Pseudomonadati</taxon>
        <taxon>Pseudomonadota</taxon>
        <taxon>Gammaproteobacteria</taxon>
        <taxon>Lysobacterales</taxon>
        <taxon>Lysobacteraceae</taxon>
        <taxon>Pseudomarimonas</taxon>
    </lineage>
</organism>
<evidence type="ECO:0000256" key="4">
    <source>
        <dbReference type="ARBA" id="ARBA00022481"/>
    </source>
</evidence>
<keyword evidence="8" id="KW-0472">Membrane</keyword>
<keyword evidence="5" id="KW-0997">Cell inner membrane</keyword>
<gene>
    <name evidence="12" type="ORF">M0G41_06010</name>
</gene>
<dbReference type="EMBL" id="JALNMH010000004">
    <property type="protein sequence ID" value="MCK7593224.1"/>
    <property type="molecule type" value="Genomic_DNA"/>
</dbReference>
<keyword evidence="6" id="KW-0812">Transmembrane</keyword>
<dbReference type="InterPro" id="IPR045584">
    <property type="entry name" value="Pilin-like"/>
</dbReference>
<proteinExistence type="inferred from homology"/>
<dbReference type="Gene3D" id="3.55.40.10">
    <property type="entry name" value="minor pseudopilin epsh domain"/>
    <property type="match status" value="1"/>
</dbReference>
<comment type="similarity">
    <text evidence="9">Belongs to the GSP H family.</text>
</comment>
<evidence type="ECO:0000256" key="8">
    <source>
        <dbReference type="ARBA" id="ARBA00023136"/>
    </source>
</evidence>
<reference evidence="12" key="1">
    <citation type="submission" date="2022-04" db="EMBL/GenBank/DDBJ databases">
        <title>Lysobacter sp. CAU 1642 isolated from sea sand.</title>
        <authorList>
            <person name="Kim W."/>
        </authorList>
    </citation>
    <scope>NUCLEOTIDE SEQUENCE</scope>
    <source>
        <strain evidence="12">CAU 1642</strain>
    </source>
</reference>
<evidence type="ECO:0000256" key="2">
    <source>
        <dbReference type="ARBA" id="ARBA00021549"/>
    </source>
</evidence>
<dbReference type="PROSITE" id="PS00409">
    <property type="entry name" value="PROKAR_NTER_METHYL"/>
    <property type="match status" value="1"/>
</dbReference>
<evidence type="ECO:0000256" key="3">
    <source>
        <dbReference type="ARBA" id="ARBA00022475"/>
    </source>
</evidence>
<dbReference type="Pfam" id="PF12019">
    <property type="entry name" value="GspH"/>
    <property type="match status" value="1"/>
</dbReference>
<evidence type="ECO:0000256" key="5">
    <source>
        <dbReference type="ARBA" id="ARBA00022519"/>
    </source>
</evidence>
<comment type="subcellular location">
    <subcellularLocation>
        <location evidence="1">Cell inner membrane</location>
        <topology evidence="1">Single-pass membrane protein</topology>
    </subcellularLocation>
</comment>
<feature type="domain" description="General secretion pathway GspH" evidence="11">
    <location>
        <begin position="48"/>
        <end position="162"/>
    </location>
</feature>
<evidence type="ECO:0000256" key="10">
    <source>
        <dbReference type="ARBA" id="ARBA00030775"/>
    </source>
</evidence>
<name>A0ABT0GFA5_9GAMM</name>
<evidence type="ECO:0000256" key="1">
    <source>
        <dbReference type="ARBA" id="ARBA00004377"/>
    </source>
</evidence>
<evidence type="ECO:0000259" key="11">
    <source>
        <dbReference type="Pfam" id="PF12019"/>
    </source>
</evidence>
<dbReference type="RefSeq" id="WP_248206479.1">
    <property type="nucleotide sequence ID" value="NZ_JALNMH010000004.1"/>
</dbReference>
<comment type="caution">
    <text evidence="12">The sequence shown here is derived from an EMBL/GenBank/DDBJ whole genome shotgun (WGS) entry which is preliminary data.</text>
</comment>
<dbReference type="InterPro" id="IPR022346">
    <property type="entry name" value="T2SS_GspH"/>
</dbReference>
<dbReference type="Proteomes" id="UP001431449">
    <property type="component" value="Unassembled WGS sequence"/>
</dbReference>
<protein>
    <recommendedName>
        <fullName evidence="2">Type II secretion system protein H</fullName>
    </recommendedName>
    <alternativeName>
        <fullName evidence="10">General secretion pathway protein H</fullName>
    </alternativeName>
</protein>
<sequence length="179" mass="19079">MKMNKATQRGLSLVELLLGLGLAGFMLVVAVPGMQALGARSERAAINNSLLATLALARSEALRRRQDTIVCPAQPAASGCRSDGAWHEGWMSFVDANGNGRFDSGESLLQVHGPLEGARLDSGRGRPKVRFARNGMNRGSNLSIRLCQAGEIASAVVLNNGGRARLETNPSALRRWRCG</sequence>
<dbReference type="SUPFAM" id="SSF54523">
    <property type="entry name" value="Pili subunits"/>
    <property type="match status" value="1"/>
</dbReference>
<accession>A0ABT0GFA5</accession>